<organism evidence="3 4">
    <name type="scientific">Paraburkholderia translucens</name>
    <dbReference type="NCBI Taxonomy" id="2886945"/>
    <lineage>
        <taxon>Bacteria</taxon>
        <taxon>Pseudomonadati</taxon>
        <taxon>Pseudomonadota</taxon>
        <taxon>Betaproteobacteria</taxon>
        <taxon>Burkholderiales</taxon>
        <taxon>Burkholderiaceae</taxon>
        <taxon>Paraburkholderia</taxon>
    </lineage>
</organism>
<dbReference type="InterPro" id="IPR001375">
    <property type="entry name" value="Peptidase_S9_cat"/>
</dbReference>
<sequence>MTSFAPATPLIPRSHLFGSPSKVFPRISQDGQYLAWLAPVDGVLNIWVAPSDTPERAFPVTHDTRRGVLSFSWTYAGHYLVYPRDADGNEEFHIYAVDAKTRVDRDLTPFEGVRADVVAISRLVRDRVLVRMNRRDPKFFDLYTLKIDTGELRLLERNDSNMGGFVVDEHYRPRVAGRFAADGTLQLFDRRDDANWKEWFSFAPEDARVSRPIQLNADGSALFMLDSRGRDTAALVRLDLPSGERRVLGEDSLTDVDGILVDADTHEPVGYSIYAERQVYLALTPEFQSDLDFLAGRDLGEWDRVSRTEDDLRWVIVAQSDLEPSKAYLYNRESRTLEPLFTFRPELADAPLVPMRPVTITARDGLELVSYVTRPRGSDGPGALVLLVHGGPWARDTFGFYPEHQWLANRGYSVLSVNFRGSTGFGKAFVNAGDKEWGRRMDDDLLDAVGWAIREGIADPKRIAIMGGSYGGYAVLNAMTRNPDVYACGVDIVGPSNLETLLATVPSYWESMRGQLVKALGDPSTDAGLALLRERSPVYRADQISKPLLIAQGANDPRVKRIESDQMVAAMKSNGIPVTYLLFPDEGHGFVRPANRLSFYAVAEAFLERHLGGRAEPIAASDIHGSTMELLEGEEMVALRVRAQ</sequence>
<evidence type="ECO:0000259" key="2">
    <source>
        <dbReference type="Pfam" id="PF00326"/>
    </source>
</evidence>
<comment type="caution">
    <text evidence="3">The sequence shown here is derived from an EMBL/GenBank/DDBJ whole genome shotgun (WGS) entry which is preliminary data.</text>
</comment>
<dbReference type="PANTHER" id="PTHR42776">
    <property type="entry name" value="SERINE PEPTIDASE S9 FAMILY MEMBER"/>
    <property type="match status" value="1"/>
</dbReference>
<evidence type="ECO:0000313" key="4">
    <source>
        <dbReference type="Proteomes" id="UP001430614"/>
    </source>
</evidence>
<feature type="domain" description="Peptidase S9 prolyl oligopeptidase catalytic" evidence="2">
    <location>
        <begin position="401"/>
        <end position="613"/>
    </location>
</feature>
<dbReference type="RefSeq" id="WP_230564558.1">
    <property type="nucleotide sequence ID" value="NZ_JAJITC010000027.1"/>
</dbReference>
<evidence type="ECO:0000313" key="3">
    <source>
        <dbReference type="EMBL" id="MCC8405804.1"/>
    </source>
</evidence>
<dbReference type="Gene3D" id="3.40.50.1820">
    <property type="entry name" value="alpha/beta hydrolase"/>
    <property type="match status" value="1"/>
</dbReference>
<name>A0ABS8KM18_9BURK</name>
<dbReference type="SUPFAM" id="SSF53474">
    <property type="entry name" value="alpha/beta-Hydrolases"/>
    <property type="match status" value="1"/>
</dbReference>
<dbReference type="Proteomes" id="UP001430614">
    <property type="component" value="Unassembled WGS sequence"/>
</dbReference>
<proteinExistence type="predicted"/>
<evidence type="ECO:0000256" key="1">
    <source>
        <dbReference type="ARBA" id="ARBA00022801"/>
    </source>
</evidence>
<dbReference type="SUPFAM" id="SSF82171">
    <property type="entry name" value="DPP6 N-terminal domain-like"/>
    <property type="match status" value="1"/>
</dbReference>
<keyword evidence="1" id="KW-0378">Hydrolase</keyword>
<reference evidence="3 4" key="1">
    <citation type="submission" date="2021-11" db="EMBL/GenBank/DDBJ databases">
        <authorList>
            <person name="Oh E.-T."/>
            <person name="Kim S.-B."/>
        </authorList>
    </citation>
    <scope>NUCLEOTIDE SEQUENCE [LARGE SCALE GENOMIC DNA]</scope>
    <source>
        <strain evidence="3 4">MMS20-SJTN17</strain>
    </source>
</reference>
<dbReference type="Pfam" id="PF00326">
    <property type="entry name" value="Peptidase_S9"/>
    <property type="match status" value="1"/>
</dbReference>
<keyword evidence="4" id="KW-1185">Reference proteome</keyword>
<dbReference type="EMBL" id="JAJITC010000027">
    <property type="protein sequence ID" value="MCC8405804.1"/>
    <property type="molecule type" value="Genomic_DNA"/>
</dbReference>
<dbReference type="InterPro" id="IPR029058">
    <property type="entry name" value="AB_hydrolase_fold"/>
</dbReference>
<dbReference type="PANTHER" id="PTHR42776:SF27">
    <property type="entry name" value="DIPEPTIDYL PEPTIDASE FAMILY MEMBER 6"/>
    <property type="match status" value="1"/>
</dbReference>
<gene>
    <name evidence="3" type="ORF">LJ655_28780</name>
</gene>
<protein>
    <submittedName>
        <fullName evidence="3">S9 family peptidase</fullName>
    </submittedName>
</protein>
<dbReference type="Gene3D" id="2.120.10.30">
    <property type="entry name" value="TolB, C-terminal domain"/>
    <property type="match status" value="1"/>
</dbReference>
<accession>A0ABS8KM18</accession>
<dbReference type="InterPro" id="IPR011042">
    <property type="entry name" value="6-blade_b-propeller_TolB-like"/>
</dbReference>